<dbReference type="OrthoDB" id="2360336at2"/>
<evidence type="ECO:0000313" key="2">
    <source>
        <dbReference type="Proteomes" id="UP000029015"/>
    </source>
</evidence>
<reference evidence="1 2" key="1">
    <citation type="submission" date="2014-03" db="EMBL/GenBank/DDBJ databases">
        <title>Genomics of Bifidobacteria.</title>
        <authorList>
            <person name="Ventura M."/>
            <person name="Milani C."/>
            <person name="Lugli G.A."/>
        </authorList>
    </citation>
    <scope>NUCLEOTIDE SEQUENCE [LARGE SCALE GENOMIC DNA]</scope>
    <source>
        <strain evidence="1 2">DSM 22766</strain>
    </source>
</reference>
<dbReference type="Pfam" id="PF07901">
    <property type="entry name" value="DUF1672"/>
    <property type="match status" value="1"/>
</dbReference>
<evidence type="ECO:0000313" key="1">
    <source>
        <dbReference type="EMBL" id="KFI40290.1"/>
    </source>
</evidence>
<keyword evidence="1" id="KW-0449">Lipoprotein</keyword>
<keyword evidence="2" id="KW-1185">Reference proteome</keyword>
<dbReference type="PATRIC" id="fig|1437605.7.peg.739"/>
<dbReference type="KEGG" id="bact:AB656_03570"/>
<dbReference type="PROSITE" id="PS51257">
    <property type="entry name" value="PROKAR_LIPOPROTEIN"/>
    <property type="match status" value="1"/>
</dbReference>
<dbReference type="AlphaFoldDB" id="A0A086Z190"/>
<dbReference type="EMBL" id="JGYK01000001">
    <property type="protein sequence ID" value="KFI40290.1"/>
    <property type="molecule type" value="Genomic_DNA"/>
</dbReference>
<dbReference type="eggNOG" id="ENOG50305Y1">
    <property type="taxonomic scope" value="Bacteria"/>
</dbReference>
<name>A0A086Z190_9BIFI</name>
<dbReference type="RefSeq" id="WP_033503737.1">
    <property type="nucleotide sequence ID" value="NZ_CP011786.1"/>
</dbReference>
<dbReference type="Proteomes" id="UP000029015">
    <property type="component" value="Unassembled WGS sequence"/>
</dbReference>
<organism evidence="1 2">
    <name type="scientific">Bifidobacterium actinocoloniiforme DSM 22766</name>
    <dbReference type="NCBI Taxonomy" id="1437605"/>
    <lineage>
        <taxon>Bacteria</taxon>
        <taxon>Bacillati</taxon>
        <taxon>Actinomycetota</taxon>
        <taxon>Actinomycetes</taxon>
        <taxon>Bifidobacteriales</taxon>
        <taxon>Bifidobacteriaceae</taxon>
        <taxon>Bifidobacterium</taxon>
    </lineage>
</organism>
<sequence>MTGSARGFKPLLRRGVALLSCLLVVGLLSGCSLGGIEIRMGRSKPSDGSTMRLPEKVAMTPVQDYTGGGFKPEDSDSMRQPVQDQQEEIKRMVVSYMHDHWNTEVKVNAVWPTSSGAQVNVSCADPQFTVAVQVKMDKQGHIKGDPEDLWQNIKASIISGLYYRAWQQEYDQFNAFLGGEAKALGLLGLRPEAISKTRSAGYETPWLYLQFEGPDFDDIINAYTSGENLSAQRLRPMFEQDILNTEQSDNLGERGRVMETSIQMYAPTKKLPPQSSVDRVERDLTVWAKSHTLPPTGYTIKIFGNSIANWSGMPDGDSVNTGEEQKANGTLDTRYLYFNGNH</sequence>
<protein>
    <submittedName>
        <fullName evidence="1">Lipoprotein</fullName>
    </submittedName>
</protein>
<accession>A0A086Z190</accession>
<dbReference type="InterPro" id="IPR012873">
    <property type="entry name" value="DUF1672"/>
</dbReference>
<proteinExistence type="predicted"/>
<dbReference type="STRING" id="1437605.AB656_03570"/>
<comment type="caution">
    <text evidence="1">The sequence shown here is derived from an EMBL/GenBank/DDBJ whole genome shotgun (WGS) entry which is preliminary data.</text>
</comment>
<gene>
    <name evidence="1" type="ORF">BACT_0992</name>
</gene>